<dbReference type="Proteomes" id="UP000664398">
    <property type="component" value="Unassembled WGS sequence"/>
</dbReference>
<comment type="caution">
    <text evidence="4">The sequence shown here is derived from an EMBL/GenBank/DDBJ whole genome shotgun (WGS) entry which is preliminary data.</text>
</comment>
<keyword evidence="5" id="KW-1185">Reference proteome</keyword>
<evidence type="ECO:0000313" key="4">
    <source>
        <dbReference type="EMBL" id="MBO1805617.1"/>
    </source>
</evidence>
<keyword evidence="1" id="KW-0175">Coiled coil</keyword>
<dbReference type="AlphaFoldDB" id="A0A939LWA7"/>
<reference evidence="4" key="1">
    <citation type="submission" date="2021-03" db="EMBL/GenBank/DDBJ databases">
        <title>Leucobacter chromiisoli sp. nov., isolated from chromium-containing soil of chemical plant.</title>
        <authorList>
            <person name="Xu Z."/>
        </authorList>
    </citation>
    <scope>NUCLEOTIDE SEQUENCE</scope>
    <source>
        <strain evidence="4">A2</strain>
    </source>
</reference>
<evidence type="ECO:0000256" key="1">
    <source>
        <dbReference type="SAM" id="Coils"/>
    </source>
</evidence>
<feature type="compositionally biased region" description="Pro residues" evidence="2">
    <location>
        <begin position="307"/>
        <end position="316"/>
    </location>
</feature>
<evidence type="ECO:0000256" key="2">
    <source>
        <dbReference type="SAM" id="MobiDB-lite"/>
    </source>
</evidence>
<feature type="compositionally biased region" description="Pro residues" evidence="2">
    <location>
        <begin position="334"/>
        <end position="359"/>
    </location>
</feature>
<protein>
    <submittedName>
        <fullName evidence="4">DUF222 domain-containing protein</fullName>
    </submittedName>
</protein>
<gene>
    <name evidence="4" type="ORF">J4H91_09850</name>
</gene>
<dbReference type="EMBL" id="JAGDYL010000016">
    <property type="protein sequence ID" value="MBO1805617.1"/>
    <property type="molecule type" value="Genomic_DNA"/>
</dbReference>
<feature type="domain" description="DUF222" evidence="3">
    <location>
        <begin position="32"/>
        <end position="225"/>
    </location>
</feature>
<feature type="compositionally biased region" description="Low complexity" evidence="2">
    <location>
        <begin position="317"/>
        <end position="333"/>
    </location>
</feature>
<feature type="coiled-coil region" evidence="1">
    <location>
        <begin position="15"/>
        <end position="42"/>
    </location>
</feature>
<proteinExistence type="predicted"/>
<evidence type="ECO:0000313" key="5">
    <source>
        <dbReference type="Proteomes" id="UP000664398"/>
    </source>
</evidence>
<feature type="region of interest" description="Disordered" evidence="2">
    <location>
        <begin position="307"/>
        <end position="372"/>
    </location>
</feature>
<dbReference type="Pfam" id="PF02720">
    <property type="entry name" value="DUF222"/>
    <property type="match status" value="1"/>
</dbReference>
<dbReference type="RefSeq" id="WP_208046094.1">
    <property type="nucleotide sequence ID" value="NZ_JAGDYL010000016.1"/>
</dbReference>
<dbReference type="InterPro" id="IPR003870">
    <property type="entry name" value="DUF222"/>
</dbReference>
<sequence length="421" mass="44954">MSITFTSESPYTLALTAVLEGLERVEQRIREAEAERLRLLAAAMDIAGEETRRTSASAPNDASSELAYRSIRSEIAAALHQSEYVTERQLNLAHSLTYSYPRTLEAFREGSISERHASVIVDAGTVVGGTDDADAVLRRADYESAVLAIAIEETPGRLRPAARRLAEAHAEVSIDERHAEARRRRSVVVVDGEDGMSDLIAHLPAVEAHAIKQRLTAMSRRISREHRSGLTRDEIRADLLCGLLLSGTSVLGRSAAADGQERVHELSDVDGATPGSGVAPRDEIQARVQVIVPATMVLPGQAVPPAVSVPPGPAQPPSAAQPARSAQRSQARPSPTPSSPAPLSPVPPPAPLPPAPPPSATSRSRSEPAMLAGYGPIDTVTARELAANAKHWEMVSVDARGAVLSVERYRPSAEIKRAHRN</sequence>
<organism evidence="4 5">
    <name type="scientific">Leucobacter ruminantium</name>
    <dbReference type="NCBI Taxonomy" id="1289170"/>
    <lineage>
        <taxon>Bacteria</taxon>
        <taxon>Bacillati</taxon>
        <taxon>Actinomycetota</taxon>
        <taxon>Actinomycetes</taxon>
        <taxon>Micrococcales</taxon>
        <taxon>Microbacteriaceae</taxon>
        <taxon>Leucobacter</taxon>
    </lineage>
</organism>
<evidence type="ECO:0000259" key="3">
    <source>
        <dbReference type="Pfam" id="PF02720"/>
    </source>
</evidence>
<feature type="region of interest" description="Disordered" evidence="2">
    <location>
        <begin position="262"/>
        <end position="281"/>
    </location>
</feature>
<accession>A0A939LWA7</accession>
<feature type="compositionally biased region" description="Low complexity" evidence="2">
    <location>
        <begin position="360"/>
        <end position="369"/>
    </location>
</feature>
<name>A0A939LWA7_9MICO</name>